<gene>
    <name evidence="1" type="ORF">LH22_06230</name>
</gene>
<organism evidence="1 2">
    <name type="scientific">Pantoea rwandensis</name>
    <dbReference type="NCBI Taxonomy" id="1076550"/>
    <lineage>
        <taxon>Bacteria</taxon>
        <taxon>Pseudomonadati</taxon>
        <taxon>Pseudomonadota</taxon>
        <taxon>Gammaproteobacteria</taxon>
        <taxon>Enterobacterales</taxon>
        <taxon>Erwiniaceae</taxon>
        <taxon>Pantoea</taxon>
    </lineage>
</organism>
<evidence type="ECO:0000313" key="2">
    <source>
        <dbReference type="Proteomes" id="UP000029495"/>
    </source>
</evidence>
<dbReference type="PROSITE" id="PS51257">
    <property type="entry name" value="PROKAR_LIPOPROTEIN"/>
    <property type="match status" value="1"/>
</dbReference>
<evidence type="ECO:0000313" key="1">
    <source>
        <dbReference type="EMBL" id="AIR85082.1"/>
    </source>
</evidence>
<name>A0ABM5RGF4_9GAMM</name>
<dbReference type="EMBL" id="CP009454">
    <property type="protein sequence ID" value="AIR85082.1"/>
    <property type="molecule type" value="Genomic_DNA"/>
</dbReference>
<proteinExistence type="predicted"/>
<reference evidence="1 2" key="1">
    <citation type="submission" date="2014-09" db="EMBL/GenBank/DDBJ databases">
        <authorList>
            <person name="Chan K.-G."/>
        </authorList>
    </citation>
    <scope>NUCLEOTIDE SEQUENCE [LARGE SCALE GENOMIC DNA]</scope>
    <source>
        <strain evidence="1 2">ND04</strain>
    </source>
</reference>
<protein>
    <recommendedName>
        <fullName evidence="3">Lipoprotein</fullName>
    </recommendedName>
</protein>
<keyword evidence="2" id="KW-1185">Reference proteome</keyword>
<dbReference type="Proteomes" id="UP000029495">
    <property type="component" value="Chromosome"/>
</dbReference>
<sequence>MNNVTRLLVISFALILGGCAYSPKQVKASRPLVNQAATPGLQAMPNNLQQSLNILQQGATLNANSHTYTLGQRYVSALGQECIELVRNRNDNRSQLGVTCKNDETWYQVPQLEQASASDLLVVQ</sequence>
<accession>A0ABM5RGF4</accession>
<evidence type="ECO:0008006" key="3">
    <source>
        <dbReference type="Google" id="ProtNLM"/>
    </source>
</evidence>